<keyword evidence="3" id="KW-1185">Reference proteome</keyword>
<accession>A0AAI9UBF2</accession>
<dbReference type="AlphaFoldDB" id="A0AAI9UBF2"/>
<feature type="signal peptide" evidence="1">
    <location>
        <begin position="1"/>
        <end position="20"/>
    </location>
</feature>
<comment type="caution">
    <text evidence="2">The sequence shown here is derived from an EMBL/GenBank/DDBJ whole genome shotgun (WGS) entry which is preliminary data.</text>
</comment>
<evidence type="ECO:0000313" key="3">
    <source>
        <dbReference type="Proteomes" id="UP001239795"/>
    </source>
</evidence>
<evidence type="ECO:0000256" key="1">
    <source>
        <dbReference type="SAM" id="SignalP"/>
    </source>
</evidence>
<name>A0AAI9UBF2_9PEZI</name>
<feature type="non-terminal residue" evidence="2">
    <location>
        <position position="1"/>
    </location>
</feature>
<gene>
    <name evidence="2" type="ORF">CMEL01_05566</name>
</gene>
<dbReference type="EMBL" id="MLGG01000035">
    <property type="protein sequence ID" value="KAK1453907.1"/>
    <property type="molecule type" value="Genomic_DNA"/>
</dbReference>
<sequence>VCSTIGPRLLTSSLLLLVLHFEPKQQNKQYISLAFENRACLLGRQQILDQHSYPAVAGHHNSENLSLCYYIGQPRVQT</sequence>
<proteinExistence type="predicted"/>
<protein>
    <submittedName>
        <fullName evidence="2">Uncharacterized protein</fullName>
    </submittedName>
</protein>
<reference evidence="2 3" key="1">
    <citation type="submission" date="2016-10" db="EMBL/GenBank/DDBJ databases">
        <title>The genome sequence of Colletotrichum fioriniae PJ7.</title>
        <authorList>
            <person name="Baroncelli R."/>
        </authorList>
    </citation>
    <scope>NUCLEOTIDE SEQUENCE [LARGE SCALE GENOMIC DNA]</scope>
    <source>
        <strain evidence="2">Col 31</strain>
    </source>
</reference>
<evidence type="ECO:0000313" key="2">
    <source>
        <dbReference type="EMBL" id="KAK1453907.1"/>
    </source>
</evidence>
<organism evidence="2 3">
    <name type="scientific">Colletotrichum melonis</name>
    <dbReference type="NCBI Taxonomy" id="1209925"/>
    <lineage>
        <taxon>Eukaryota</taxon>
        <taxon>Fungi</taxon>
        <taxon>Dikarya</taxon>
        <taxon>Ascomycota</taxon>
        <taxon>Pezizomycotina</taxon>
        <taxon>Sordariomycetes</taxon>
        <taxon>Hypocreomycetidae</taxon>
        <taxon>Glomerellales</taxon>
        <taxon>Glomerellaceae</taxon>
        <taxon>Colletotrichum</taxon>
        <taxon>Colletotrichum acutatum species complex</taxon>
    </lineage>
</organism>
<dbReference type="Proteomes" id="UP001239795">
    <property type="component" value="Unassembled WGS sequence"/>
</dbReference>
<keyword evidence="1" id="KW-0732">Signal</keyword>
<feature type="chain" id="PRO_5042505214" evidence="1">
    <location>
        <begin position="21"/>
        <end position="78"/>
    </location>
</feature>